<evidence type="ECO:0000256" key="2">
    <source>
        <dbReference type="SAM" id="MobiDB-lite"/>
    </source>
</evidence>
<organism evidence="3 4">
    <name type="scientific">Emiliania huxleyi (strain CCMP1516)</name>
    <dbReference type="NCBI Taxonomy" id="280463"/>
    <lineage>
        <taxon>Eukaryota</taxon>
        <taxon>Haptista</taxon>
        <taxon>Haptophyta</taxon>
        <taxon>Prymnesiophyceae</taxon>
        <taxon>Isochrysidales</taxon>
        <taxon>Noelaerhabdaceae</taxon>
        <taxon>Emiliania</taxon>
    </lineage>
</organism>
<dbReference type="EnsemblProtists" id="EOD37557">
    <property type="protein sequence ID" value="EOD37557"/>
    <property type="gene ID" value="EMIHUDRAFT_109793"/>
</dbReference>
<sequence>MDELRGSGGVPRLDSATEEELARAAARQKQVQAAQQKEVEAAAARQREEEERLREERKAEVAGASKELEEALEAVQRQRTQVQVEHERERAAQSLADARKGGMVPLRSALEEAKAKRVEPEIISRGESWLRELAAKSLTEAMKGEDVEALRAALHTAKWAAVEKAVCEDGVARLRRLLKEEMEKRERARRRLSDAMEGRLSSGCVLSWRRLSDAVKRLRARLDKARARGVQTSLISRGEALLRSSRQAMATKIETKLLQDLCAFLDSSGGSARSSQLLVQFCRHGSLKKLHLLKRWLGVTAPLGRELKKSHVFEELLRRVLILTPEEAPLSSEFFLVFAFR</sequence>
<evidence type="ECO:0000256" key="1">
    <source>
        <dbReference type="SAM" id="Coils"/>
    </source>
</evidence>
<evidence type="ECO:0000313" key="3">
    <source>
        <dbReference type="EnsemblProtists" id="EOD37557"/>
    </source>
</evidence>
<feature type="coiled-coil region" evidence="1">
    <location>
        <begin position="171"/>
        <end position="228"/>
    </location>
</feature>
<dbReference type="HOGENOM" id="CLU_814915_0_0_1"/>
<dbReference type="GeneID" id="17282827"/>
<dbReference type="RefSeq" id="XP_005789986.1">
    <property type="nucleotide sequence ID" value="XM_005789929.1"/>
</dbReference>
<name>A0A0D3KP72_EMIH1</name>
<reference evidence="4" key="1">
    <citation type="journal article" date="2013" name="Nature">
        <title>Pan genome of the phytoplankton Emiliania underpins its global distribution.</title>
        <authorList>
            <person name="Read B.A."/>
            <person name="Kegel J."/>
            <person name="Klute M.J."/>
            <person name="Kuo A."/>
            <person name="Lefebvre S.C."/>
            <person name="Maumus F."/>
            <person name="Mayer C."/>
            <person name="Miller J."/>
            <person name="Monier A."/>
            <person name="Salamov A."/>
            <person name="Young J."/>
            <person name="Aguilar M."/>
            <person name="Claverie J.M."/>
            <person name="Frickenhaus S."/>
            <person name="Gonzalez K."/>
            <person name="Herman E.K."/>
            <person name="Lin Y.C."/>
            <person name="Napier J."/>
            <person name="Ogata H."/>
            <person name="Sarno A.F."/>
            <person name="Shmutz J."/>
            <person name="Schroeder D."/>
            <person name="de Vargas C."/>
            <person name="Verret F."/>
            <person name="von Dassow P."/>
            <person name="Valentin K."/>
            <person name="Van de Peer Y."/>
            <person name="Wheeler G."/>
            <person name="Dacks J.B."/>
            <person name="Delwiche C.F."/>
            <person name="Dyhrman S.T."/>
            <person name="Glockner G."/>
            <person name="John U."/>
            <person name="Richards T."/>
            <person name="Worden A.Z."/>
            <person name="Zhang X."/>
            <person name="Grigoriev I.V."/>
            <person name="Allen A.E."/>
            <person name="Bidle K."/>
            <person name="Borodovsky M."/>
            <person name="Bowler C."/>
            <person name="Brownlee C."/>
            <person name="Cock J.M."/>
            <person name="Elias M."/>
            <person name="Gladyshev V.N."/>
            <person name="Groth M."/>
            <person name="Guda C."/>
            <person name="Hadaegh A."/>
            <person name="Iglesias-Rodriguez M.D."/>
            <person name="Jenkins J."/>
            <person name="Jones B.M."/>
            <person name="Lawson T."/>
            <person name="Leese F."/>
            <person name="Lindquist E."/>
            <person name="Lobanov A."/>
            <person name="Lomsadze A."/>
            <person name="Malik S.B."/>
            <person name="Marsh M.E."/>
            <person name="Mackinder L."/>
            <person name="Mock T."/>
            <person name="Mueller-Roeber B."/>
            <person name="Pagarete A."/>
            <person name="Parker M."/>
            <person name="Probert I."/>
            <person name="Quesneville H."/>
            <person name="Raines C."/>
            <person name="Rensing S.A."/>
            <person name="Riano-Pachon D.M."/>
            <person name="Richier S."/>
            <person name="Rokitta S."/>
            <person name="Shiraiwa Y."/>
            <person name="Soanes D.M."/>
            <person name="van der Giezen M."/>
            <person name="Wahlund T.M."/>
            <person name="Williams B."/>
            <person name="Wilson W."/>
            <person name="Wolfe G."/>
            <person name="Wurch L.L."/>
        </authorList>
    </citation>
    <scope>NUCLEOTIDE SEQUENCE</scope>
</reference>
<evidence type="ECO:0000313" key="4">
    <source>
        <dbReference type="Proteomes" id="UP000013827"/>
    </source>
</evidence>
<dbReference type="PaxDb" id="2903-EOD37557"/>
<feature type="region of interest" description="Disordered" evidence="2">
    <location>
        <begin position="1"/>
        <end position="65"/>
    </location>
</feature>
<dbReference type="AlphaFoldDB" id="A0A0D3KP72"/>
<dbReference type="KEGG" id="ehx:EMIHUDRAFT_109793"/>
<feature type="compositionally biased region" description="Low complexity" evidence="2">
    <location>
        <begin position="23"/>
        <end position="36"/>
    </location>
</feature>
<keyword evidence="4" id="KW-1185">Reference proteome</keyword>
<dbReference type="Proteomes" id="UP000013827">
    <property type="component" value="Unassembled WGS sequence"/>
</dbReference>
<reference evidence="3" key="2">
    <citation type="submission" date="2024-10" db="UniProtKB">
        <authorList>
            <consortium name="EnsemblProtists"/>
        </authorList>
    </citation>
    <scope>IDENTIFICATION</scope>
</reference>
<protein>
    <submittedName>
        <fullName evidence="3">Uncharacterized protein</fullName>
    </submittedName>
</protein>
<feature type="compositionally biased region" description="Basic and acidic residues" evidence="2">
    <location>
        <begin position="37"/>
        <end position="60"/>
    </location>
</feature>
<accession>A0A0D3KP72</accession>
<keyword evidence="1" id="KW-0175">Coiled coil</keyword>
<proteinExistence type="predicted"/>